<dbReference type="InterPro" id="IPR042075">
    <property type="entry name" value="KorB_DNA-db"/>
</dbReference>
<dbReference type="GO" id="GO:0003677">
    <property type="term" value="F:DNA binding"/>
    <property type="evidence" value="ECO:0007669"/>
    <property type="project" value="UniProtKB-KW"/>
</dbReference>
<keyword evidence="2" id="KW-0238">DNA-binding</keyword>
<dbReference type="GO" id="GO:0007059">
    <property type="term" value="P:chromosome segregation"/>
    <property type="evidence" value="ECO:0007669"/>
    <property type="project" value="TreeGrafter"/>
</dbReference>
<dbReference type="Gene3D" id="1.10.10.730">
    <property type="entry name" value="KorB DNA-binding domain"/>
    <property type="match status" value="1"/>
</dbReference>
<dbReference type="SMART" id="SM00470">
    <property type="entry name" value="ParB"/>
    <property type="match status" value="1"/>
</dbReference>
<dbReference type="PANTHER" id="PTHR33375:SF1">
    <property type="entry name" value="CHROMOSOME-PARTITIONING PROTEIN PARB-RELATED"/>
    <property type="match status" value="1"/>
</dbReference>
<dbReference type="Pfam" id="PF02195">
    <property type="entry name" value="ParB_N"/>
    <property type="match status" value="1"/>
</dbReference>
<dbReference type="InterPro" id="IPR003115">
    <property type="entry name" value="ParB_N"/>
</dbReference>
<dbReference type="NCBIfam" id="TIGR00180">
    <property type="entry name" value="parB_part"/>
    <property type="match status" value="1"/>
</dbReference>
<dbReference type="SUPFAM" id="SSF109709">
    <property type="entry name" value="KorB DNA-binding domain-like"/>
    <property type="match status" value="1"/>
</dbReference>
<comment type="similarity">
    <text evidence="1">Belongs to the ParB family.</text>
</comment>
<dbReference type="InterPro" id="IPR036086">
    <property type="entry name" value="ParB/Sulfiredoxin_sf"/>
</dbReference>
<name>A0A2N7WE34_9BURK</name>
<sequence length="360" mass="39048">MRNTGMVMATRVKKGEVPPLNGDVFPASDGPALQFVALDAIESAEQVRTQFDDATLAELADDIKANGVLQPVLLRRLGEGRYRFIAGERRIRAARMAGLSAVPALVGDVSDEHAEDMQLAENIQREDLSLQEEARAVRRLYDRVGKVDRVAQRVHKSAAWVSKRLALTYDDFDLRAMRLLQDGVTEDIELLQCVAKIGALDLHAATRIDHGIREGKVGRKEARALLAKLKKLPQKPKRAELEATGGTGSAEPEGGPSFDPRLMLWELVDVVKTGAVGSIAEVVSGLSADHQQAVLDVCRDDYECGAGCAGLGGLALVRRIARLHAREHLEDWTVPAFSMGAFGMDFDLGGLLSEISLAVV</sequence>
<dbReference type="Proteomes" id="UP000235347">
    <property type="component" value="Unassembled WGS sequence"/>
</dbReference>
<evidence type="ECO:0000313" key="6">
    <source>
        <dbReference type="Proteomes" id="UP000235347"/>
    </source>
</evidence>
<evidence type="ECO:0000256" key="2">
    <source>
        <dbReference type="ARBA" id="ARBA00023125"/>
    </source>
</evidence>
<gene>
    <name evidence="5" type="ORF">C0Z19_03125</name>
</gene>
<keyword evidence="6" id="KW-1185">Reference proteome</keyword>
<comment type="caution">
    <text evidence="5">The sequence shown here is derived from an EMBL/GenBank/DDBJ whole genome shotgun (WGS) entry which is preliminary data.</text>
</comment>
<reference evidence="5 6" key="1">
    <citation type="submission" date="2018-01" db="EMBL/GenBank/DDBJ databases">
        <title>Whole genome analyses suggest that Burkholderia sensu lato contains two further novel genera in the rhizoxinica-symbiotica group Mycetohabitans gen. nov., and Trinickia gen. nov.: implications for the evolution of diazotrophy and nodulation in the Burkholderiaceae.</title>
        <authorList>
            <person name="Estrada-de los Santos P."/>
            <person name="Palmer M."/>
            <person name="Chavez-Ramirez B."/>
            <person name="Beukes C."/>
            <person name="Steenkamp E.T."/>
            <person name="Hirsch A.M."/>
            <person name="Manyaka P."/>
            <person name="Maluk M."/>
            <person name="Lafos M."/>
            <person name="Crook M."/>
            <person name="Gross E."/>
            <person name="Simon M.F."/>
            <person name="Bueno dos Reis Junior F."/>
            <person name="Poole P.S."/>
            <person name="Venter S.N."/>
            <person name="James E.K."/>
        </authorList>
    </citation>
    <scope>NUCLEOTIDE SEQUENCE [LARGE SCALE GENOMIC DNA]</scope>
    <source>
        <strain evidence="5 6">GP25-8</strain>
    </source>
</reference>
<dbReference type="GO" id="GO:0005694">
    <property type="term" value="C:chromosome"/>
    <property type="evidence" value="ECO:0007669"/>
    <property type="project" value="TreeGrafter"/>
</dbReference>
<dbReference type="PANTHER" id="PTHR33375">
    <property type="entry name" value="CHROMOSOME-PARTITIONING PROTEIN PARB-RELATED"/>
    <property type="match status" value="1"/>
</dbReference>
<dbReference type="AlphaFoldDB" id="A0A2N7WE34"/>
<protein>
    <recommendedName>
        <fullName evidence="4">ParB-like N-terminal domain-containing protein</fullName>
    </recommendedName>
</protein>
<dbReference type="InterPro" id="IPR050336">
    <property type="entry name" value="Chromosome_partition/occlusion"/>
</dbReference>
<evidence type="ECO:0000259" key="4">
    <source>
        <dbReference type="SMART" id="SM00470"/>
    </source>
</evidence>
<evidence type="ECO:0000256" key="3">
    <source>
        <dbReference type="SAM" id="MobiDB-lite"/>
    </source>
</evidence>
<evidence type="ECO:0000256" key="1">
    <source>
        <dbReference type="ARBA" id="ARBA00006295"/>
    </source>
</evidence>
<dbReference type="EMBL" id="PNYB01000002">
    <property type="protein sequence ID" value="PMS27678.1"/>
    <property type="molecule type" value="Genomic_DNA"/>
</dbReference>
<dbReference type="FunFam" id="3.90.1530.30:FF:000001">
    <property type="entry name" value="Chromosome partitioning protein ParB"/>
    <property type="match status" value="1"/>
</dbReference>
<proteinExistence type="inferred from homology"/>
<dbReference type="Gene3D" id="3.90.1530.30">
    <property type="match status" value="1"/>
</dbReference>
<organism evidence="5 6">
    <name type="scientific">Trinickia soli</name>
    <dbReference type="NCBI Taxonomy" id="380675"/>
    <lineage>
        <taxon>Bacteria</taxon>
        <taxon>Pseudomonadati</taxon>
        <taxon>Pseudomonadota</taxon>
        <taxon>Betaproteobacteria</taxon>
        <taxon>Burkholderiales</taxon>
        <taxon>Burkholderiaceae</taxon>
        <taxon>Trinickia</taxon>
    </lineage>
</organism>
<evidence type="ECO:0000313" key="5">
    <source>
        <dbReference type="EMBL" id="PMS27678.1"/>
    </source>
</evidence>
<accession>A0A2N7WE34</accession>
<dbReference type="InterPro" id="IPR004437">
    <property type="entry name" value="ParB/RepB/Spo0J"/>
</dbReference>
<feature type="region of interest" description="Disordered" evidence="3">
    <location>
        <begin position="236"/>
        <end position="257"/>
    </location>
</feature>
<dbReference type="CDD" id="cd16393">
    <property type="entry name" value="SPO0J_N"/>
    <property type="match status" value="1"/>
</dbReference>
<feature type="domain" description="ParB-like N-terminal" evidence="4">
    <location>
        <begin position="34"/>
        <end position="123"/>
    </location>
</feature>
<dbReference type="SUPFAM" id="SSF110849">
    <property type="entry name" value="ParB/Sulfiredoxin"/>
    <property type="match status" value="1"/>
</dbReference>